<evidence type="ECO:0000313" key="2">
    <source>
        <dbReference type="Proteomes" id="UP000005954"/>
    </source>
</evidence>
<dbReference type="EMBL" id="AALY01000002">
    <property type="protein sequence ID" value="EAP75725.1"/>
    <property type="molecule type" value="Genomic_DNA"/>
</dbReference>
<protein>
    <submittedName>
        <fullName evidence="1">Uncharacterized protein</fullName>
    </submittedName>
</protein>
<organism evidence="1 2">
    <name type="scientific">Roseovarius nubinhibens (strain ATCC BAA-591 / DSM 15170 / ISM)</name>
    <dbReference type="NCBI Taxonomy" id="89187"/>
    <lineage>
        <taxon>Bacteria</taxon>
        <taxon>Pseudomonadati</taxon>
        <taxon>Pseudomonadota</taxon>
        <taxon>Alphaproteobacteria</taxon>
        <taxon>Rhodobacterales</taxon>
        <taxon>Roseobacteraceae</taxon>
        <taxon>Roseovarius</taxon>
    </lineage>
</organism>
<proteinExistence type="predicted"/>
<keyword evidence="2" id="KW-1185">Reference proteome</keyword>
<sequence>MSSRQPFHSLLTSQQAGILCNDARFQRFAAEACDCQGRQFNESAAAQFVRTYCKIESRRQLDSDSAAKQKFQILRTEFDCWTGKIASQPCSFWHADTLSCGRPGGCHYDQKTRRCE</sequence>
<dbReference type="eggNOG" id="ENOG5032Y3F">
    <property type="taxonomic scope" value="Bacteria"/>
</dbReference>
<accession>A3SMN5</accession>
<gene>
    <name evidence="1" type="ORF">ISM_12705</name>
</gene>
<dbReference type="AlphaFoldDB" id="A3SMN5"/>
<dbReference type="Proteomes" id="UP000005954">
    <property type="component" value="Unassembled WGS sequence"/>
</dbReference>
<comment type="caution">
    <text evidence="1">The sequence shown here is derived from an EMBL/GenBank/DDBJ whole genome shotgun (WGS) entry which is preliminary data.</text>
</comment>
<reference evidence="1 2" key="1">
    <citation type="submission" date="2005-12" db="EMBL/GenBank/DDBJ databases">
        <authorList>
            <person name="Moran M.A."/>
            <person name="Ferriera S."/>
            <person name="Johnson J."/>
            <person name="Kravitz S."/>
            <person name="Halpern A."/>
            <person name="Remington K."/>
            <person name="Beeson K."/>
            <person name="Tran B."/>
            <person name="Rogers Y.-H."/>
            <person name="Friedman R."/>
            <person name="Venter J.C."/>
        </authorList>
    </citation>
    <scope>NUCLEOTIDE SEQUENCE [LARGE SCALE GENOMIC DNA]</scope>
    <source>
        <strain evidence="2">ATCC BAA-591 / DSM 15170 / ISM</strain>
    </source>
</reference>
<dbReference type="HOGENOM" id="CLU_169012_0_0_5"/>
<name>A3SMN5_ROSNI</name>
<evidence type="ECO:0000313" key="1">
    <source>
        <dbReference type="EMBL" id="EAP75725.1"/>
    </source>
</evidence>